<feature type="compositionally biased region" description="Pro residues" evidence="1">
    <location>
        <begin position="25"/>
        <end position="37"/>
    </location>
</feature>
<name>A0A1D7VP19_9ACTN</name>
<dbReference type="RefSeq" id="WP_069570631.1">
    <property type="nucleotide sequence ID" value="NZ_CP017157.1"/>
</dbReference>
<feature type="compositionally biased region" description="Low complexity" evidence="1">
    <location>
        <begin position="53"/>
        <end position="67"/>
    </location>
</feature>
<evidence type="ECO:0000313" key="3">
    <source>
        <dbReference type="Proteomes" id="UP000094094"/>
    </source>
</evidence>
<accession>A0A1D7VP19</accession>
<evidence type="ECO:0000313" key="2">
    <source>
        <dbReference type="EMBL" id="AOP48506.1"/>
    </source>
</evidence>
<keyword evidence="3" id="KW-1185">Reference proteome</keyword>
<feature type="region of interest" description="Disordered" evidence="1">
    <location>
        <begin position="1"/>
        <end position="85"/>
    </location>
</feature>
<reference evidence="2 3" key="1">
    <citation type="submission" date="2016-09" db="EMBL/GenBank/DDBJ databases">
        <title>Complete genome sequencing of Streptomyces lydicus 103 and metabolic pathways analysis of antibiotic biosynthesis.</title>
        <authorList>
            <person name="Jia N."/>
            <person name="Ding M.-Z."/>
            <person name="Gao F."/>
            <person name="Yuan Y.-J."/>
        </authorList>
    </citation>
    <scope>NUCLEOTIDE SEQUENCE [LARGE SCALE GENOMIC DNA]</scope>
    <source>
        <strain evidence="2 3">103</strain>
    </source>
</reference>
<dbReference type="Proteomes" id="UP000094094">
    <property type="component" value="Chromosome"/>
</dbReference>
<sequence length="161" mass="17384">MERHAVPEPGTGQRGLTTEDLAQPTGPPDEGPQPPSDAPTLPGEATATPTRSAQPEPAEAEGAARGGASDEEAPQLLSGKDADGFRDRWQEIQNRFVDDPRAAVHGADALVAEVMQTLATTFADHKQSLEGQWNRGEQVDTEGLRLALRHYRAFFHRLLAE</sequence>
<gene>
    <name evidence="2" type="ORF">SL103_21750</name>
</gene>
<dbReference type="AlphaFoldDB" id="A0A1D7VP19"/>
<proteinExistence type="predicted"/>
<dbReference type="KEGG" id="slc:SL103_21750"/>
<evidence type="ECO:0000256" key="1">
    <source>
        <dbReference type="SAM" id="MobiDB-lite"/>
    </source>
</evidence>
<dbReference type="EMBL" id="CP017157">
    <property type="protein sequence ID" value="AOP48506.1"/>
    <property type="molecule type" value="Genomic_DNA"/>
</dbReference>
<dbReference type="OrthoDB" id="123178at2"/>
<protein>
    <submittedName>
        <fullName evidence="2">Uncharacterized protein</fullName>
    </submittedName>
</protein>
<organism evidence="2 3">
    <name type="scientific">Streptomyces lydicus</name>
    <dbReference type="NCBI Taxonomy" id="47763"/>
    <lineage>
        <taxon>Bacteria</taxon>
        <taxon>Bacillati</taxon>
        <taxon>Actinomycetota</taxon>
        <taxon>Actinomycetes</taxon>
        <taxon>Kitasatosporales</taxon>
        <taxon>Streptomycetaceae</taxon>
        <taxon>Streptomyces</taxon>
    </lineage>
</organism>